<sequence length="290" mass="34284">MAKPNTSLKRDITHVSYPSNRKRNDYWAGYMPFKITEKPIDYKDKYVGEKEDVIFLNNSYIVSKDPQHIFPLIFGGIGLLFFIFELFDWIYKENWDYLDTILLLTSIGLVIFFAIYYFTMPLKQVIYNRYDGLITFPGFLWNNAITMKFKSIRMLHAGGALGSPTADMLYVKRPDKLIGSKYMLHVGGNLDTNLSFIVWYMDKNRPLPNGDAFDDYRKKEYKRRKEEGFPPPLFRTFIPTDEFKLKWRIERDKHWKDIISTNKNGDISHQLWQSAENIALHGEWKEVVPQ</sequence>
<dbReference type="HOGENOM" id="CLU_083557_0_0_10"/>
<evidence type="ECO:0008006" key="4">
    <source>
        <dbReference type="Google" id="ProtNLM"/>
    </source>
</evidence>
<dbReference type="EMBL" id="CP002453">
    <property type="protein sequence ID" value="ADV51254.1"/>
    <property type="molecule type" value="Genomic_DNA"/>
</dbReference>
<dbReference type="OrthoDB" id="1431968at2"/>
<protein>
    <recommendedName>
        <fullName evidence="4">Transmembrane protein</fullName>
    </recommendedName>
</protein>
<keyword evidence="1" id="KW-0472">Membrane</keyword>
<dbReference type="Proteomes" id="UP000008634">
    <property type="component" value="Chromosome"/>
</dbReference>
<evidence type="ECO:0000313" key="3">
    <source>
        <dbReference type="Proteomes" id="UP000008634"/>
    </source>
</evidence>
<dbReference type="eggNOG" id="ENOG50311E4">
    <property type="taxonomic scope" value="Bacteria"/>
</dbReference>
<organism evidence="2 3">
    <name type="scientific">Cellulophaga algicola (strain DSM 14237 / IC166 / ACAM 630)</name>
    <dbReference type="NCBI Taxonomy" id="688270"/>
    <lineage>
        <taxon>Bacteria</taxon>
        <taxon>Pseudomonadati</taxon>
        <taxon>Bacteroidota</taxon>
        <taxon>Flavobacteriia</taxon>
        <taxon>Flavobacteriales</taxon>
        <taxon>Flavobacteriaceae</taxon>
        <taxon>Cellulophaga</taxon>
    </lineage>
</organism>
<accession>E6XDR6</accession>
<dbReference type="AlphaFoldDB" id="E6XDR6"/>
<proteinExistence type="predicted"/>
<dbReference type="KEGG" id="cao:Celal_4010"/>
<keyword evidence="1" id="KW-0812">Transmembrane</keyword>
<keyword evidence="1" id="KW-1133">Transmembrane helix</keyword>
<reference evidence="2 3" key="1">
    <citation type="journal article" date="2010" name="Stand. Genomic Sci.">
        <title>Complete genome sequence of Cellulophaga algicola type strain (IC166).</title>
        <authorList>
            <person name="Abt B."/>
            <person name="Lu M."/>
            <person name="Misra M."/>
            <person name="Han C."/>
            <person name="Nolan M."/>
            <person name="Lucas S."/>
            <person name="Hammon N."/>
            <person name="Deshpande S."/>
            <person name="Cheng J.F."/>
            <person name="Tapia R."/>
            <person name="Goodwin L."/>
            <person name="Pitluck S."/>
            <person name="Liolios K."/>
            <person name="Pagani I."/>
            <person name="Ivanova N."/>
            <person name="Mavromatis K."/>
            <person name="Ovchinikova G."/>
            <person name="Pati A."/>
            <person name="Chen A."/>
            <person name="Palaniappan K."/>
            <person name="Land M."/>
            <person name="Hauser L."/>
            <person name="Chang Y.J."/>
            <person name="Jeffries C.D."/>
            <person name="Detter J.C."/>
            <person name="Brambilla E."/>
            <person name="Rohde M."/>
            <person name="Tindall B.J."/>
            <person name="Goker M."/>
            <person name="Woyke T."/>
            <person name="Bristow J."/>
            <person name="Eisen J.A."/>
            <person name="Markowitz V."/>
            <person name="Hugenholtz P."/>
            <person name="Kyrpides N.C."/>
            <person name="Klenk H.P."/>
            <person name="Lapidus A."/>
        </authorList>
    </citation>
    <scope>NUCLEOTIDE SEQUENCE [LARGE SCALE GENOMIC DNA]</scope>
    <source>
        <strain evidence="3">DSM 14237 / IC166 / ACAM 630</strain>
    </source>
</reference>
<gene>
    <name evidence="2" type="ordered locus">Celal_4010</name>
</gene>
<dbReference type="RefSeq" id="WP_013552703.1">
    <property type="nucleotide sequence ID" value="NC_014934.1"/>
</dbReference>
<feature type="transmembrane region" description="Helical" evidence="1">
    <location>
        <begin position="97"/>
        <end position="119"/>
    </location>
</feature>
<feature type="transmembrane region" description="Helical" evidence="1">
    <location>
        <begin position="69"/>
        <end position="91"/>
    </location>
</feature>
<evidence type="ECO:0000313" key="2">
    <source>
        <dbReference type="EMBL" id="ADV51254.1"/>
    </source>
</evidence>
<keyword evidence="3" id="KW-1185">Reference proteome</keyword>
<dbReference type="STRING" id="688270.Celal_4010"/>
<evidence type="ECO:0000256" key="1">
    <source>
        <dbReference type="SAM" id="Phobius"/>
    </source>
</evidence>
<name>E6XDR6_CELAD</name>